<feature type="domain" description="FAD dependent oxidoreductase" evidence="4">
    <location>
        <begin position="2"/>
        <end position="343"/>
    </location>
</feature>
<evidence type="ECO:0000256" key="2">
    <source>
        <dbReference type="ARBA" id="ARBA00022977"/>
    </source>
</evidence>
<reference evidence="5" key="1">
    <citation type="submission" date="2024-05" db="EMBL/GenBank/DDBJ databases">
        <title>Genome sequencing of novel strain.</title>
        <authorList>
            <person name="Ganbat D."/>
            <person name="Ganbat S."/>
            <person name="Lee S.-J."/>
        </authorList>
    </citation>
    <scope>NUCLEOTIDE SEQUENCE</scope>
    <source>
        <strain evidence="5">SMD15-11</strain>
    </source>
</reference>
<dbReference type="Gene3D" id="3.30.9.10">
    <property type="entry name" value="D-Amino Acid Oxidase, subunit A, domain 2"/>
    <property type="match status" value="1"/>
</dbReference>
<dbReference type="PANTHER" id="PTHR13847">
    <property type="entry name" value="SARCOSINE DEHYDROGENASE-RELATED"/>
    <property type="match status" value="1"/>
</dbReference>
<dbReference type="SUPFAM" id="SSF54373">
    <property type="entry name" value="FAD-linked reductases, C-terminal domain"/>
    <property type="match status" value="1"/>
</dbReference>
<dbReference type="GO" id="GO:0043799">
    <property type="term" value="F:glycine oxidase activity"/>
    <property type="evidence" value="ECO:0007669"/>
    <property type="project" value="UniProtKB-EC"/>
</dbReference>
<comment type="pathway">
    <text evidence="1">Cofactor biosynthesis; thiamine diphosphate biosynthesis.</text>
</comment>
<evidence type="ECO:0000259" key="4">
    <source>
        <dbReference type="Pfam" id="PF01266"/>
    </source>
</evidence>
<evidence type="ECO:0000256" key="3">
    <source>
        <dbReference type="ARBA" id="ARBA00023002"/>
    </source>
</evidence>
<dbReference type="InterPro" id="IPR012727">
    <property type="entry name" value="Gly_oxidase_ThiO"/>
</dbReference>
<accession>A0AB39UZU2</accession>
<dbReference type="Gene3D" id="3.50.50.60">
    <property type="entry name" value="FAD/NAD(P)-binding domain"/>
    <property type="match status" value="1"/>
</dbReference>
<dbReference type="NCBIfam" id="TIGR02352">
    <property type="entry name" value="thiamin_ThiO"/>
    <property type="match status" value="1"/>
</dbReference>
<keyword evidence="2" id="KW-0784">Thiamine biosynthesis</keyword>
<gene>
    <name evidence="5" type="primary">thiO</name>
    <name evidence="5" type="ORF">AAIA72_07900</name>
</gene>
<dbReference type="SUPFAM" id="SSF51905">
    <property type="entry name" value="FAD/NAD(P)-binding domain"/>
    <property type="match status" value="1"/>
</dbReference>
<dbReference type="GO" id="GO:0005737">
    <property type="term" value="C:cytoplasm"/>
    <property type="evidence" value="ECO:0007669"/>
    <property type="project" value="TreeGrafter"/>
</dbReference>
<proteinExistence type="predicted"/>
<dbReference type="PANTHER" id="PTHR13847:SF289">
    <property type="entry name" value="GLYCINE OXIDASE"/>
    <property type="match status" value="1"/>
</dbReference>
<keyword evidence="3 5" id="KW-0560">Oxidoreductase</keyword>
<dbReference type="EC" id="1.4.3.19" evidence="5"/>
<sequence length="371" mass="39621">MRVVIVGGGVMGMMLARELGMQGVQVILTERRACGREASWAGGGIVSPLYPWRYRPAVTALSRWSQYFYPNLVQTLEAETGIDAEISHHGLLMVSVHDREAALSWARAESYRMDEVPASGLKQIEPALADTFTEALWMPQVASVRNPRLCRALRASLDHLQTVTVLDMNGVARLERSGDRVQGVWTEDGTLIEADRVVLCAGAWTSGLLAPLGVTLPVVPVKGQMVAFQAEPGQVRTIVLADGKYVIPRRDGLVVAGSTLEHAGFDKSTTDDALDQLTAAALRMIPALAGCPVVARWAGLRPGSPDGIPFIGPVPGVDGLYVNAGQYRNGLVTAPASVALMASLLLGAEAPVDPSPYRLEGRLAPAELEEA</sequence>
<evidence type="ECO:0000256" key="1">
    <source>
        <dbReference type="ARBA" id="ARBA00004948"/>
    </source>
</evidence>
<protein>
    <submittedName>
        <fullName evidence="5">Glycine oxidase ThiO</fullName>
        <ecNumber evidence="5">1.4.3.19</ecNumber>
    </submittedName>
</protein>
<name>A0AB39UZU2_9GAMM</name>
<evidence type="ECO:0000313" key="5">
    <source>
        <dbReference type="EMBL" id="XDT73882.1"/>
    </source>
</evidence>
<dbReference type="InterPro" id="IPR036188">
    <property type="entry name" value="FAD/NAD-bd_sf"/>
</dbReference>
<dbReference type="KEGG" id="tcd:AAIA72_07900"/>
<organism evidence="5">
    <name type="scientific">Thermohahella caldifontis</name>
    <dbReference type="NCBI Taxonomy" id="3142973"/>
    <lineage>
        <taxon>Bacteria</taxon>
        <taxon>Pseudomonadati</taxon>
        <taxon>Pseudomonadota</taxon>
        <taxon>Gammaproteobacteria</taxon>
        <taxon>Oceanospirillales</taxon>
        <taxon>Hahellaceae</taxon>
        <taxon>Thermohahella</taxon>
    </lineage>
</organism>
<dbReference type="Pfam" id="PF01266">
    <property type="entry name" value="DAO"/>
    <property type="match status" value="1"/>
</dbReference>
<dbReference type="GO" id="GO:0009228">
    <property type="term" value="P:thiamine biosynthetic process"/>
    <property type="evidence" value="ECO:0007669"/>
    <property type="project" value="UniProtKB-KW"/>
</dbReference>
<dbReference type="AlphaFoldDB" id="A0AB39UZU2"/>
<dbReference type="EMBL" id="CP154858">
    <property type="protein sequence ID" value="XDT73882.1"/>
    <property type="molecule type" value="Genomic_DNA"/>
</dbReference>
<dbReference type="RefSeq" id="WP_369602860.1">
    <property type="nucleotide sequence ID" value="NZ_CP154858.1"/>
</dbReference>
<dbReference type="GO" id="GO:0050660">
    <property type="term" value="F:flavin adenine dinucleotide binding"/>
    <property type="evidence" value="ECO:0007669"/>
    <property type="project" value="InterPro"/>
</dbReference>
<dbReference type="InterPro" id="IPR006076">
    <property type="entry name" value="FAD-dep_OxRdtase"/>
</dbReference>